<feature type="transmembrane region" description="Helical" evidence="5">
    <location>
        <begin position="70"/>
        <end position="90"/>
    </location>
</feature>
<evidence type="ECO:0000256" key="5">
    <source>
        <dbReference type="HAMAP-Rule" id="MF_00445"/>
    </source>
</evidence>
<dbReference type="InterPro" id="IPR010096">
    <property type="entry name" value="NADH-Q_OxRdtase_suN/2"/>
</dbReference>
<dbReference type="GO" id="GO:0005886">
    <property type="term" value="C:plasma membrane"/>
    <property type="evidence" value="ECO:0007669"/>
    <property type="project" value="UniProtKB-SubCell"/>
</dbReference>
<dbReference type="GO" id="GO:0012505">
    <property type="term" value="C:endomembrane system"/>
    <property type="evidence" value="ECO:0007669"/>
    <property type="project" value="UniProtKB-SubCell"/>
</dbReference>
<feature type="transmembrane region" description="Helical" evidence="5">
    <location>
        <begin position="438"/>
        <end position="458"/>
    </location>
</feature>
<feature type="transmembrane region" description="Helical" evidence="5">
    <location>
        <begin position="102"/>
        <end position="119"/>
    </location>
</feature>
<comment type="subcellular location">
    <subcellularLocation>
        <location evidence="5">Cell membrane</location>
        <topology evidence="5">Multi-pass membrane protein</topology>
    </subcellularLocation>
    <subcellularLocation>
        <location evidence="1">Endomembrane system</location>
        <topology evidence="1">Multi-pass membrane protein</topology>
    </subcellularLocation>
    <subcellularLocation>
        <location evidence="6">Membrane</location>
        <topology evidence="6">Multi-pass membrane protein</topology>
    </subcellularLocation>
</comment>
<feature type="transmembrane region" description="Helical" evidence="5">
    <location>
        <begin position="38"/>
        <end position="58"/>
    </location>
</feature>
<feature type="transmembrane region" description="Helical" evidence="5">
    <location>
        <begin position="265"/>
        <end position="286"/>
    </location>
</feature>
<keyword evidence="5" id="KW-0830">Ubiquinone</keyword>
<feature type="transmembrane region" description="Helical" evidence="5">
    <location>
        <begin position="397"/>
        <end position="417"/>
    </location>
</feature>
<keyword evidence="5" id="KW-1003">Cell membrane</keyword>
<organism evidence="8 9">
    <name type="scientific">Paucidesulfovibrio gracilis DSM 16080</name>
    <dbReference type="NCBI Taxonomy" id="1121449"/>
    <lineage>
        <taxon>Bacteria</taxon>
        <taxon>Pseudomonadati</taxon>
        <taxon>Thermodesulfobacteriota</taxon>
        <taxon>Desulfovibrionia</taxon>
        <taxon>Desulfovibrionales</taxon>
        <taxon>Desulfovibrionaceae</taxon>
        <taxon>Paucidesulfovibrio</taxon>
    </lineage>
</organism>
<keyword evidence="2 5" id="KW-0812">Transmembrane</keyword>
<dbReference type="Pfam" id="PF00361">
    <property type="entry name" value="Proton_antipo_M"/>
    <property type="match status" value="1"/>
</dbReference>
<feature type="transmembrane region" description="Helical" evidence="5">
    <location>
        <begin position="237"/>
        <end position="259"/>
    </location>
</feature>
<feature type="transmembrane region" description="Helical" evidence="5">
    <location>
        <begin position="200"/>
        <end position="225"/>
    </location>
</feature>
<evidence type="ECO:0000313" key="9">
    <source>
        <dbReference type="Proteomes" id="UP000190027"/>
    </source>
</evidence>
<feature type="domain" description="NADH:quinone oxidoreductase/Mrp antiporter transmembrane" evidence="7">
    <location>
        <begin position="122"/>
        <end position="409"/>
    </location>
</feature>
<sequence>MNFNLIAIVPELYLLLVIAVLFVFSLGSRDWEPPVEKWLPFAAGLGTLVTIISFWSPHGLMFYGVYKVDFMSLFFKGAIAFGFFVTVLNATRNQTLDDDKRPDYYLLMALSAFGLMIIASSVELITIYLAMELSSYCVYAMIPLRAHDKGAAEAGIKYILFGAVATAIALFGFSYVLAGAHTSYISELAKVDWNFATNPMAVAGLTMFMGGMFFKLALFPFHFWCPDLYQGASNETTAYAATLPKLGAIVVLIRLAALFEPGMEIMTIMAVLGGISMTYGNFAALAQTDIKRLLGFSSVAHAGYIMVGLVAGTAAGISAAAFYALTYILMNLLCFWVVSRIAVDGRNLRLKDLNGLHKRSPGLAFSLAIGAFALVGLPPTMGFMGKFFLITAAWNNGYNWLVILLAANSAIAIYYYLNMVRHAYTNDAEEELPLPDNSPFSVAGAGMLAAVVFILGVIPGPVFNVAIQAGKAMMP</sequence>
<proteinExistence type="inferred from homology"/>
<keyword evidence="5" id="KW-1278">Translocase</keyword>
<dbReference type="RefSeq" id="WP_078717339.1">
    <property type="nucleotide sequence ID" value="NZ_FUYC01000007.1"/>
</dbReference>
<feature type="transmembrane region" description="Helical" evidence="5">
    <location>
        <begin position="158"/>
        <end position="180"/>
    </location>
</feature>
<gene>
    <name evidence="5" type="primary">nuoN</name>
    <name evidence="8" type="ORF">SAMN02745704_01776</name>
</gene>
<reference evidence="8 9" key="1">
    <citation type="submission" date="2017-02" db="EMBL/GenBank/DDBJ databases">
        <authorList>
            <person name="Peterson S.W."/>
        </authorList>
    </citation>
    <scope>NUCLEOTIDE SEQUENCE [LARGE SCALE GENOMIC DNA]</scope>
    <source>
        <strain evidence="8 9">DSM 16080</strain>
    </source>
</reference>
<protein>
    <recommendedName>
        <fullName evidence="5">NADH-quinone oxidoreductase subunit N</fullName>
        <ecNumber evidence="5">7.1.1.-</ecNumber>
    </recommendedName>
    <alternativeName>
        <fullName evidence="5">NADH dehydrogenase I subunit N</fullName>
    </alternativeName>
    <alternativeName>
        <fullName evidence="5">NDH-1 subunit N</fullName>
    </alternativeName>
</protein>
<dbReference type="GO" id="GO:0048038">
    <property type="term" value="F:quinone binding"/>
    <property type="evidence" value="ECO:0007669"/>
    <property type="project" value="UniProtKB-KW"/>
</dbReference>
<dbReference type="GO" id="GO:0042773">
    <property type="term" value="P:ATP synthesis coupled electron transport"/>
    <property type="evidence" value="ECO:0007669"/>
    <property type="project" value="InterPro"/>
</dbReference>
<dbReference type="OrthoDB" id="9805769at2"/>
<feature type="transmembrane region" description="Helical" evidence="5">
    <location>
        <begin position="321"/>
        <end position="343"/>
    </location>
</feature>
<dbReference type="InterPro" id="IPR001750">
    <property type="entry name" value="ND/Mrp_TM"/>
</dbReference>
<feature type="transmembrane region" description="Helical" evidence="5">
    <location>
        <begin position="293"/>
        <end position="315"/>
    </location>
</feature>
<dbReference type="EMBL" id="FUYC01000007">
    <property type="protein sequence ID" value="SKA84531.1"/>
    <property type="molecule type" value="Genomic_DNA"/>
</dbReference>
<evidence type="ECO:0000256" key="4">
    <source>
        <dbReference type="ARBA" id="ARBA00023136"/>
    </source>
</evidence>
<name>A0A1T4X6N3_9BACT</name>
<keyword evidence="9" id="KW-1185">Reference proteome</keyword>
<keyword evidence="5" id="KW-0813">Transport</keyword>
<feature type="transmembrane region" description="Helical" evidence="5">
    <location>
        <begin position="6"/>
        <end position="26"/>
    </location>
</feature>
<comment type="similarity">
    <text evidence="5">Belongs to the complex I subunit 2 family.</text>
</comment>
<dbReference type="EC" id="7.1.1.-" evidence="5"/>
<dbReference type="Proteomes" id="UP000190027">
    <property type="component" value="Unassembled WGS sequence"/>
</dbReference>
<evidence type="ECO:0000313" key="8">
    <source>
        <dbReference type="EMBL" id="SKA84531.1"/>
    </source>
</evidence>
<dbReference type="GO" id="GO:0008137">
    <property type="term" value="F:NADH dehydrogenase (ubiquinone) activity"/>
    <property type="evidence" value="ECO:0007669"/>
    <property type="project" value="InterPro"/>
</dbReference>
<keyword evidence="3 5" id="KW-1133">Transmembrane helix</keyword>
<accession>A0A1T4X6N3</accession>
<comment type="catalytic activity">
    <reaction evidence="5">
        <text>a quinone + NADH + 5 H(+)(in) = a quinol + NAD(+) + 4 H(+)(out)</text>
        <dbReference type="Rhea" id="RHEA:57888"/>
        <dbReference type="ChEBI" id="CHEBI:15378"/>
        <dbReference type="ChEBI" id="CHEBI:24646"/>
        <dbReference type="ChEBI" id="CHEBI:57540"/>
        <dbReference type="ChEBI" id="CHEBI:57945"/>
        <dbReference type="ChEBI" id="CHEBI:132124"/>
    </reaction>
</comment>
<evidence type="ECO:0000256" key="2">
    <source>
        <dbReference type="ARBA" id="ARBA00022692"/>
    </source>
</evidence>
<keyword evidence="5" id="KW-0520">NAD</keyword>
<dbReference type="GO" id="GO:0050136">
    <property type="term" value="F:NADH dehydrogenase (quinone) (non-electrogenic) activity"/>
    <property type="evidence" value="ECO:0007669"/>
    <property type="project" value="UniProtKB-UniRule"/>
</dbReference>
<evidence type="ECO:0000256" key="6">
    <source>
        <dbReference type="RuleBase" id="RU000320"/>
    </source>
</evidence>
<comment type="subunit">
    <text evidence="5">NDH-1 is composed of 14 different subunits. Subunits NuoA, H, J, K, L, M, N constitute the membrane sector of the complex.</text>
</comment>
<dbReference type="AlphaFoldDB" id="A0A1T4X6N3"/>
<comment type="function">
    <text evidence="5">NDH-1 shuttles electrons from NADH, via FMN and iron-sulfur (Fe-S) centers, to quinones in the respiratory chain. The immediate electron acceptor for the enzyme in this species is believed to be ubiquinone. Couples the redox reaction to proton translocation (for every two electrons transferred, four hydrogen ions are translocated across the cytoplasmic membrane), and thus conserves the redox energy in a proton gradient.</text>
</comment>
<evidence type="ECO:0000256" key="3">
    <source>
        <dbReference type="ARBA" id="ARBA00022989"/>
    </source>
</evidence>
<dbReference type="HAMAP" id="MF_00445">
    <property type="entry name" value="NDH1_NuoN_1"/>
    <property type="match status" value="1"/>
</dbReference>
<keyword evidence="5" id="KW-0874">Quinone</keyword>
<feature type="transmembrane region" description="Helical" evidence="5">
    <location>
        <begin position="363"/>
        <end position="385"/>
    </location>
</feature>
<dbReference type="NCBIfam" id="TIGR01770">
    <property type="entry name" value="NDH_I_N"/>
    <property type="match status" value="1"/>
</dbReference>
<evidence type="ECO:0000259" key="7">
    <source>
        <dbReference type="Pfam" id="PF00361"/>
    </source>
</evidence>
<dbReference type="PANTHER" id="PTHR22773">
    <property type="entry name" value="NADH DEHYDROGENASE"/>
    <property type="match status" value="1"/>
</dbReference>
<dbReference type="STRING" id="1121449.SAMN02745704_01776"/>
<keyword evidence="4 5" id="KW-0472">Membrane</keyword>
<evidence type="ECO:0000256" key="1">
    <source>
        <dbReference type="ARBA" id="ARBA00004127"/>
    </source>
</evidence>